<dbReference type="GO" id="GO:0019902">
    <property type="term" value="F:phosphatase binding"/>
    <property type="evidence" value="ECO:0007669"/>
    <property type="project" value="TreeGrafter"/>
</dbReference>
<dbReference type="PANTHER" id="PTHR31743:SF1">
    <property type="entry name" value="SHORT TRANSIENT RECEPTOR POTENTIAL CHANNEL 4-ASSOCIATED PROTEIN"/>
    <property type="match status" value="1"/>
</dbReference>
<reference evidence="1" key="2">
    <citation type="journal article" date="2015" name="Fish Shellfish Immunol.">
        <title>Early steps in the European eel (Anguilla anguilla)-Vibrio vulnificus interaction in the gills: Role of the RtxA13 toxin.</title>
        <authorList>
            <person name="Callol A."/>
            <person name="Pajuelo D."/>
            <person name="Ebbesson L."/>
            <person name="Teles M."/>
            <person name="MacKenzie S."/>
            <person name="Amaro C."/>
        </authorList>
    </citation>
    <scope>NUCLEOTIDE SEQUENCE</scope>
</reference>
<dbReference type="PANTHER" id="PTHR31743">
    <property type="entry name" value="TRANSIENT RECEPTOR POTENTIAL CHANNEL 4-ASSOCIATED PROTEIN TCPC4AP"/>
    <property type="match status" value="1"/>
</dbReference>
<reference evidence="1" key="1">
    <citation type="submission" date="2014-11" db="EMBL/GenBank/DDBJ databases">
        <authorList>
            <person name="Amaro Gonzalez C."/>
        </authorList>
    </citation>
    <scope>NUCLEOTIDE SEQUENCE</scope>
</reference>
<dbReference type="AlphaFoldDB" id="A0A0E9QHR2"/>
<sequence>MLVRCIVLSLDRFENQTEDVKVVEVLSECCLLSYMSRVENRLSFLFRLVNIINVQTLTQENVSCLNTSLVVLMLARRKTSCHST</sequence>
<protein>
    <submittedName>
        <fullName evidence="1">Uncharacterized protein</fullName>
    </submittedName>
</protein>
<evidence type="ECO:0000313" key="1">
    <source>
        <dbReference type="EMBL" id="JAH16309.1"/>
    </source>
</evidence>
<dbReference type="GO" id="GO:0006511">
    <property type="term" value="P:ubiquitin-dependent protein catabolic process"/>
    <property type="evidence" value="ECO:0007669"/>
    <property type="project" value="InterPro"/>
</dbReference>
<accession>A0A0E9QHR2</accession>
<dbReference type="Pfam" id="PF12463">
    <property type="entry name" value="DUF3689"/>
    <property type="match status" value="1"/>
</dbReference>
<proteinExistence type="predicted"/>
<dbReference type="InterPro" id="IPR022162">
    <property type="entry name" value="TRPC4AP"/>
</dbReference>
<organism evidence="1">
    <name type="scientific">Anguilla anguilla</name>
    <name type="common">European freshwater eel</name>
    <name type="synonym">Muraena anguilla</name>
    <dbReference type="NCBI Taxonomy" id="7936"/>
    <lineage>
        <taxon>Eukaryota</taxon>
        <taxon>Metazoa</taxon>
        <taxon>Chordata</taxon>
        <taxon>Craniata</taxon>
        <taxon>Vertebrata</taxon>
        <taxon>Euteleostomi</taxon>
        <taxon>Actinopterygii</taxon>
        <taxon>Neopterygii</taxon>
        <taxon>Teleostei</taxon>
        <taxon>Anguilliformes</taxon>
        <taxon>Anguillidae</taxon>
        <taxon>Anguilla</taxon>
    </lineage>
</organism>
<name>A0A0E9QHR2_ANGAN</name>
<dbReference type="GO" id="GO:0031464">
    <property type="term" value="C:Cul4A-RING E3 ubiquitin ligase complex"/>
    <property type="evidence" value="ECO:0007669"/>
    <property type="project" value="InterPro"/>
</dbReference>
<dbReference type="EMBL" id="GBXM01092268">
    <property type="protein sequence ID" value="JAH16309.1"/>
    <property type="molecule type" value="Transcribed_RNA"/>
</dbReference>